<evidence type="ECO:0000256" key="1">
    <source>
        <dbReference type="SAM" id="MobiDB-lite"/>
    </source>
</evidence>
<sequence>MLDADSVLRSIWQWKYIITDLTSVFRQIPFLRLSLKYCSIVTPFRGSRLVVNKAILLPVQSDELRIVTDGSVSKRGLGATHYASRREEAAKQLAGTTLTTTSVHLQTEYMGTRRTKVTVHGVLVAINRDQLGDIFARYSEVEDILATISKAGIATGDFFIQVILTLKSFRKIPQHVDVPDKMIPVVVESRRPYCSCGASEHISKACLSLNKQQLRKCPARPPMLIGGGSQERTESASKNCPPAQLNRRSHSNNNPRNDRSLKSCTTRCRTFPANKQQHMAPPPIAQILPPTPSKMTTLKKALSPKSLAQKKTYSFPYP</sequence>
<dbReference type="AlphaFoldDB" id="A0A812CRW3"/>
<reference evidence="2" key="1">
    <citation type="submission" date="2021-01" db="EMBL/GenBank/DDBJ databases">
        <authorList>
            <person name="Li R."/>
            <person name="Bekaert M."/>
        </authorList>
    </citation>
    <scope>NUCLEOTIDE SEQUENCE</scope>
    <source>
        <strain evidence="2">Farmed</strain>
    </source>
</reference>
<feature type="region of interest" description="Disordered" evidence="1">
    <location>
        <begin position="220"/>
        <end position="263"/>
    </location>
</feature>
<keyword evidence="3" id="KW-1185">Reference proteome</keyword>
<organism evidence="2 3">
    <name type="scientific">Acanthosepion pharaonis</name>
    <name type="common">Pharaoh cuttlefish</name>
    <name type="synonym">Sepia pharaonis</name>
    <dbReference type="NCBI Taxonomy" id="158019"/>
    <lineage>
        <taxon>Eukaryota</taxon>
        <taxon>Metazoa</taxon>
        <taxon>Spiralia</taxon>
        <taxon>Lophotrochozoa</taxon>
        <taxon>Mollusca</taxon>
        <taxon>Cephalopoda</taxon>
        <taxon>Coleoidea</taxon>
        <taxon>Decapodiformes</taxon>
        <taxon>Sepiida</taxon>
        <taxon>Sepiina</taxon>
        <taxon>Sepiidae</taxon>
        <taxon>Acanthosepion</taxon>
    </lineage>
</organism>
<evidence type="ECO:0000313" key="2">
    <source>
        <dbReference type="EMBL" id="CAE1280356.1"/>
    </source>
</evidence>
<dbReference type="OrthoDB" id="6141573at2759"/>
<comment type="caution">
    <text evidence="2">The sequence shown here is derived from an EMBL/GenBank/DDBJ whole genome shotgun (WGS) entry which is preliminary data.</text>
</comment>
<gene>
    <name evidence="2" type="ORF">SPHA_42271</name>
</gene>
<dbReference type="Proteomes" id="UP000597762">
    <property type="component" value="Unassembled WGS sequence"/>
</dbReference>
<protein>
    <submittedName>
        <fullName evidence="2">Uncharacterized protein</fullName>
    </submittedName>
</protein>
<evidence type="ECO:0000313" key="3">
    <source>
        <dbReference type="Proteomes" id="UP000597762"/>
    </source>
</evidence>
<dbReference type="EMBL" id="CAHIKZ030002058">
    <property type="protein sequence ID" value="CAE1280356.1"/>
    <property type="molecule type" value="Genomic_DNA"/>
</dbReference>
<accession>A0A812CRW3</accession>
<proteinExistence type="predicted"/>
<name>A0A812CRW3_ACAPH</name>